<evidence type="ECO:0000313" key="2">
    <source>
        <dbReference type="Proteomes" id="UP000256964"/>
    </source>
</evidence>
<dbReference type="Proteomes" id="UP000256964">
    <property type="component" value="Unassembled WGS sequence"/>
</dbReference>
<reference evidence="1 2" key="1">
    <citation type="journal article" date="2018" name="Biotechnol. Biofuels">
        <title>Integrative visual omics of the white-rot fungus Polyporus brumalis exposes the biotechnological potential of its oxidative enzymes for delignifying raw plant biomass.</title>
        <authorList>
            <person name="Miyauchi S."/>
            <person name="Rancon A."/>
            <person name="Drula E."/>
            <person name="Hage H."/>
            <person name="Chaduli D."/>
            <person name="Favel A."/>
            <person name="Grisel S."/>
            <person name="Henrissat B."/>
            <person name="Herpoel-Gimbert I."/>
            <person name="Ruiz-Duenas F.J."/>
            <person name="Chevret D."/>
            <person name="Hainaut M."/>
            <person name="Lin J."/>
            <person name="Wang M."/>
            <person name="Pangilinan J."/>
            <person name="Lipzen A."/>
            <person name="Lesage-Meessen L."/>
            <person name="Navarro D."/>
            <person name="Riley R."/>
            <person name="Grigoriev I.V."/>
            <person name="Zhou S."/>
            <person name="Raouche S."/>
            <person name="Rosso M.N."/>
        </authorList>
    </citation>
    <scope>NUCLEOTIDE SEQUENCE [LARGE SCALE GENOMIC DNA]</scope>
    <source>
        <strain evidence="1 2">BRFM 1820</strain>
    </source>
</reference>
<gene>
    <name evidence="1" type="ORF">OH76DRAFT_1067950</name>
</gene>
<keyword evidence="2" id="KW-1185">Reference proteome</keyword>
<organism evidence="1 2">
    <name type="scientific">Lentinus brumalis</name>
    <dbReference type="NCBI Taxonomy" id="2498619"/>
    <lineage>
        <taxon>Eukaryota</taxon>
        <taxon>Fungi</taxon>
        <taxon>Dikarya</taxon>
        <taxon>Basidiomycota</taxon>
        <taxon>Agaricomycotina</taxon>
        <taxon>Agaricomycetes</taxon>
        <taxon>Polyporales</taxon>
        <taxon>Polyporaceae</taxon>
        <taxon>Lentinus</taxon>
    </lineage>
</organism>
<proteinExistence type="predicted"/>
<dbReference type="EMBL" id="KZ857385">
    <property type="protein sequence ID" value="RDX54164.1"/>
    <property type="molecule type" value="Genomic_DNA"/>
</dbReference>
<dbReference type="AlphaFoldDB" id="A0A371DNR7"/>
<evidence type="ECO:0000313" key="1">
    <source>
        <dbReference type="EMBL" id="RDX54164.1"/>
    </source>
</evidence>
<name>A0A371DNR7_9APHY</name>
<accession>A0A371DNR7</accession>
<sequence>MDVPRSVVDTCAGMLVHRHTCPSRSIVAAAASSDGPEGKVQVRRGTYSYAANRHRIRSCHRSIAHASPQLFPWRIRQSRYCDIPTKTLSCTSARTDSRDQAGGSRTVPEARIFATSRSRNMPIQWWVELLPSRVGPPSLALTPRWSCARVGR</sequence>
<protein>
    <submittedName>
        <fullName evidence="1">Uncharacterized protein</fullName>
    </submittedName>
</protein>